<dbReference type="AlphaFoldDB" id="A0A9Q9B4G3"/>
<evidence type="ECO:0000256" key="1">
    <source>
        <dbReference type="SAM" id="SignalP"/>
    </source>
</evidence>
<accession>A0A9Q9B4G3</accession>
<evidence type="ECO:0000313" key="2">
    <source>
        <dbReference type="EMBL" id="USW58763.1"/>
    </source>
</evidence>
<dbReference type="Proteomes" id="UP001056384">
    <property type="component" value="Chromosome 11"/>
</dbReference>
<organism evidence="2 3">
    <name type="scientific">Septoria linicola</name>
    <dbReference type="NCBI Taxonomy" id="215465"/>
    <lineage>
        <taxon>Eukaryota</taxon>
        <taxon>Fungi</taxon>
        <taxon>Dikarya</taxon>
        <taxon>Ascomycota</taxon>
        <taxon>Pezizomycotina</taxon>
        <taxon>Dothideomycetes</taxon>
        <taxon>Dothideomycetidae</taxon>
        <taxon>Mycosphaerellales</taxon>
        <taxon>Mycosphaerellaceae</taxon>
        <taxon>Septoria</taxon>
    </lineage>
</organism>
<feature type="chain" id="PRO_5040246013" description="Cell wall protein PhiA" evidence="1">
    <location>
        <begin position="18"/>
        <end position="193"/>
    </location>
</feature>
<name>A0A9Q9B4G3_9PEZI</name>
<dbReference type="EMBL" id="CP099428">
    <property type="protein sequence ID" value="USW58763.1"/>
    <property type="molecule type" value="Genomic_DNA"/>
</dbReference>
<protein>
    <recommendedName>
        <fullName evidence="4">Cell wall protein PhiA</fullName>
    </recommendedName>
</protein>
<proteinExistence type="predicted"/>
<evidence type="ECO:0000313" key="3">
    <source>
        <dbReference type="Proteomes" id="UP001056384"/>
    </source>
</evidence>
<feature type="signal peptide" evidence="1">
    <location>
        <begin position="1"/>
        <end position="17"/>
    </location>
</feature>
<gene>
    <name evidence="2" type="ORF">Slin15195_G120820</name>
</gene>
<keyword evidence="1" id="KW-0732">Signal</keyword>
<keyword evidence="3" id="KW-1185">Reference proteome</keyword>
<evidence type="ECO:0008006" key="4">
    <source>
        <dbReference type="Google" id="ProtNLM"/>
    </source>
</evidence>
<reference evidence="2" key="1">
    <citation type="submission" date="2022-06" db="EMBL/GenBank/DDBJ databases">
        <title>Complete genome sequences of two strains of the flax pathogen Septoria linicola.</title>
        <authorList>
            <person name="Lapalu N."/>
            <person name="Simon A."/>
            <person name="Demenou B."/>
            <person name="Paumier D."/>
            <person name="Guillot M.-P."/>
            <person name="Gout L."/>
            <person name="Valade R."/>
        </authorList>
    </citation>
    <scope>NUCLEOTIDE SEQUENCE</scope>
    <source>
        <strain evidence="2">SE15195</strain>
    </source>
</reference>
<sequence>MQYPTLALLGMASTALALPQVGVSGAPKFGDAFGLEASADSISQLYNQVTATRGRIYVGGEQSPVCELGTRADFATFVWYSDKTVYLYKTDNPPQQLWVDASGMGQGISGYETVGQNTKPRNAGTEGFEVDEAGVLTFQGASPKACPVEAGIWSIWFSGSDTPGNQDGCVPMTLTAYKTPHRVACTYSDPVNV</sequence>